<sequence length="1030" mass="115689">MQLRIDQLPAWIINLNRSQDRWSRCYRSLSGVFRKDHLHRVTAVDGLDFLEVGPDSIKVWKTEILQGLQKEGLLLKDQVLDPVRVALCLSHQRALHAFLESGESWGIIFEDDACVGESMAMVMQQGGVIEPPDDAEVLFLHDRVKSRKLDPLMEGSVNARKGLKWREVRGGIGLEAYAVSRVGARKMLASWKPVALECDLQLMTFVAGYVETKQSARLRGILGKESLSGNAIIKAYCPNRPLFQADPQVMSVKMETIHRAALAVGNSGVRPDGAMASSGGEQAIKWEAFGYPLKKRLEARGSMSVAASAPTSKRRWKDAPVIGEAVGGPKPKFSFCVTCMGRLDHLMETLPVNLEVIRRFGDSEIVLLDYHSPDGLGDYVLDHFKSAMQSGLLRLAATEMPDKFRMAHAKNVCHKQGRGEFLINLDADHFLNEGYMRELSKATEVGKADVCTFVYDKQVYGGGFGRVVIRRELFYRLGGYDEDHHGYGHEDIDLVERAKRVGGRLVKLASHTAEFIQHGDERRGLTEKDRGTEAAKWESFFKAKWERGEWVANQDRPWGVVDDLGVRPGNGQLTVVLTNYRRTANMGKILDSIPEDAEVVVLDNAPPGFELPVELVRRTSWYLKSDGNDLVLRWMLAARSKTEFFCVQDDDLLIKNWEPYLDQAAEVDTLVGPFGVDLNLREPGRCYSGGSHSIQSRECDVIKGRAVFGRVKELRRVLSLTQIGQVGMNNDDVFISSLFKAKHHVVEVEDNIVELADNDAISKRRRHLDSRDVSAMKFFLERDAQSQYENWGEDASIGTRGVVLCASPQYAEMASRAMESLKRSNPLMPIYCHPAEEGFASRVAKLSMDLWSPFQDTLFIDCDTLVCEDLEPVFKLLESAPLYMAKETPKYTTLGSVANAGWIEREAGSGYAQLLRKLPGQTPIWNSGVILFRKGEGVHRFFAAWRRRWELRGSATLDQLPLAELVIENGPPAELPPYWHCQVSSQNPKSEIPRAAVYHFMGGDKGQSYRRWEMARVRMLAMMGRLNGKH</sequence>
<keyword evidence="4" id="KW-1185">Reference proteome</keyword>
<reference evidence="3 4" key="1">
    <citation type="submission" date="2019-05" db="EMBL/GenBank/DDBJ databases">
        <title>Verrucobacter flavum gen. nov., sp. nov. a new member of the family Verrucomicrobiaceae.</title>
        <authorList>
            <person name="Szuroczki S."/>
            <person name="Abbaszade G."/>
            <person name="Szabo A."/>
            <person name="Felfoldi T."/>
            <person name="Schumann P."/>
            <person name="Boka K."/>
            <person name="Keki Z."/>
            <person name="Toumi M."/>
            <person name="Toth E."/>
        </authorList>
    </citation>
    <scope>NUCLEOTIDE SEQUENCE [LARGE SCALE GENOMIC DNA]</scope>
    <source>
        <strain evidence="3 4">MG-N-17</strain>
    </source>
</reference>
<evidence type="ECO:0000259" key="2">
    <source>
        <dbReference type="Pfam" id="PF02709"/>
    </source>
</evidence>
<dbReference type="AlphaFoldDB" id="A0A5R8K9K0"/>
<comment type="caution">
    <text evidence="3">The sequence shown here is derived from an EMBL/GenBank/DDBJ whole genome shotgun (WGS) entry which is preliminary data.</text>
</comment>
<organism evidence="3 4">
    <name type="scientific">Phragmitibacter flavus</name>
    <dbReference type="NCBI Taxonomy" id="2576071"/>
    <lineage>
        <taxon>Bacteria</taxon>
        <taxon>Pseudomonadati</taxon>
        <taxon>Verrucomicrobiota</taxon>
        <taxon>Verrucomicrobiia</taxon>
        <taxon>Verrucomicrobiales</taxon>
        <taxon>Verrucomicrobiaceae</taxon>
        <taxon>Phragmitibacter</taxon>
    </lineage>
</organism>
<dbReference type="PANTHER" id="PTHR40743">
    <property type="entry name" value="NUCLEOTIDE-DIPHOSPHO-SUGAR TRANSFERASE CONTAINING PROTEIN"/>
    <property type="match status" value="1"/>
</dbReference>
<dbReference type="RefSeq" id="WP_138088112.1">
    <property type="nucleotide sequence ID" value="NZ_VAUV01000017.1"/>
</dbReference>
<gene>
    <name evidence="3" type="ORF">FEM03_20190</name>
</gene>
<accession>A0A5R8K9K0</accession>
<protein>
    <submittedName>
        <fullName evidence="3">Glycosyltransferase</fullName>
    </submittedName>
</protein>
<dbReference type="Proteomes" id="UP000306196">
    <property type="component" value="Unassembled WGS sequence"/>
</dbReference>
<feature type="domain" description="Galactosyltransferase C-terminal" evidence="2">
    <location>
        <begin position="462"/>
        <end position="514"/>
    </location>
</feature>
<proteinExistence type="predicted"/>
<name>A0A5R8K9K0_9BACT</name>
<dbReference type="InterPro" id="IPR029044">
    <property type="entry name" value="Nucleotide-diphossugar_trans"/>
</dbReference>
<dbReference type="PANTHER" id="PTHR40743:SF1">
    <property type="entry name" value="POSSIBLE GLYCOSYLTRANSFERASE"/>
    <property type="match status" value="1"/>
</dbReference>
<evidence type="ECO:0000256" key="1">
    <source>
        <dbReference type="ARBA" id="ARBA00022679"/>
    </source>
</evidence>
<evidence type="ECO:0000313" key="4">
    <source>
        <dbReference type="Proteomes" id="UP000306196"/>
    </source>
</evidence>
<evidence type="ECO:0000313" key="3">
    <source>
        <dbReference type="EMBL" id="TLD68983.1"/>
    </source>
</evidence>
<keyword evidence="1 3" id="KW-0808">Transferase</keyword>
<dbReference type="Gene3D" id="3.90.550.10">
    <property type="entry name" value="Spore Coat Polysaccharide Biosynthesis Protein SpsA, Chain A"/>
    <property type="match status" value="2"/>
</dbReference>
<dbReference type="EMBL" id="VAUV01000017">
    <property type="protein sequence ID" value="TLD68983.1"/>
    <property type="molecule type" value="Genomic_DNA"/>
</dbReference>
<dbReference type="OrthoDB" id="178278at2"/>
<dbReference type="InterPro" id="IPR027791">
    <property type="entry name" value="Galactosyl_T_C"/>
</dbReference>
<dbReference type="SUPFAM" id="SSF53448">
    <property type="entry name" value="Nucleotide-diphospho-sugar transferases"/>
    <property type="match status" value="2"/>
</dbReference>
<dbReference type="CDD" id="cd00761">
    <property type="entry name" value="Glyco_tranf_GTA_type"/>
    <property type="match status" value="1"/>
</dbReference>
<dbReference type="GO" id="GO:0016740">
    <property type="term" value="F:transferase activity"/>
    <property type="evidence" value="ECO:0007669"/>
    <property type="project" value="UniProtKB-KW"/>
</dbReference>
<dbReference type="Pfam" id="PF02709">
    <property type="entry name" value="Glyco_transf_7C"/>
    <property type="match status" value="1"/>
</dbReference>